<dbReference type="AlphaFoldDB" id="A0A7V8VEX1"/>
<accession>A0A7V8VEX1</accession>
<keyword evidence="5" id="KW-1185">Reference proteome</keyword>
<gene>
    <name evidence="4" type="ORF">H0921_11095</name>
</gene>
<feature type="domain" description="RRM" evidence="3">
    <location>
        <begin position="3"/>
        <end position="81"/>
    </location>
</feature>
<proteinExistence type="predicted"/>
<dbReference type="Gene3D" id="3.30.70.330">
    <property type="match status" value="1"/>
</dbReference>
<protein>
    <submittedName>
        <fullName evidence="4">RNA-binding protein</fullName>
    </submittedName>
</protein>
<sequence>MATNIYVGNLPWSTTTEDLYALFQQYGVVSRAQVIIDRETGRSRGFGFVEMPNEEEAQAAIAALNEAQYQGRPLTVNVARPREAGGGRGGPRRGGGYGERHGGGGGGYGYGRERY</sequence>
<dbReference type="EMBL" id="JACEFB010000007">
    <property type="protein sequence ID" value="MBA2226706.1"/>
    <property type="molecule type" value="Genomic_DNA"/>
</dbReference>
<dbReference type="SUPFAM" id="SSF54928">
    <property type="entry name" value="RNA-binding domain, RBD"/>
    <property type="match status" value="1"/>
</dbReference>
<feature type="region of interest" description="Disordered" evidence="2">
    <location>
        <begin position="76"/>
        <end position="115"/>
    </location>
</feature>
<dbReference type="SMART" id="SM00360">
    <property type="entry name" value="RRM"/>
    <property type="match status" value="1"/>
</dbReference>
<dbReference type="PROSITE" id="PS50102">
    <property type="entry name" value="RRM"/>
    <property type="match status" value="1"/>
</dbReference>
<keyword evidence="1" id="KW-0694">RNA-binding</keyword>
<evidence type="ECO:0000256" key="2">
    <source>
        <dbReference type="SAM" id="MobiDB-lite"/>
    </source>
</evidence>
<comment type="caution">
    <text evidence="4">The sequence shown here is derived from an EMBL/GenBank/DDBJ whole genome shotgun (WGS) entry which is preliminary data.</text>
</comment>
<dbReference type="InterPro" id="IPR000504">
    <property type="entry name" value="RRM_dom"/>
</dbReference>
<evidence type="ECO:0000259" key="3">
    <source>
        <dbReference type="PROSITE" id="PS50102"/>
    </source>
</evidence>
<evidence type="ECO:0000313" key="5">
    <source>
        <dbReference type="Proteomes" id="UP000542342"/>
    </source>
</evidence>
<dbReference type="PANTHER" id="PTHR48025">
    <property type="entry name" value="OS02G0815200 PROTEIN"/>
    <property type="match status" value="1"/>
</dbReference>
<dbReference type="InterPro" id="IPR050502">
    <property type="entry name" value="Euk_RNA-bind_prot"/>
</dbReference>
<evidence type="ECO:0000256" key="1">
    <source>
        <dbReference type="ARBA" id="ARBA00022884"/>
    </source>
</evidence>
<organism evidence="4 5">
    <name type="scientific">Thermogemmata fonticola</name>
    <dbReference type="NCBI Taxonomy" id="2755323"/>
    <lineage>
        <taxon>Bacteria</taxon>
        <taxon>Pseudomonadati</taxon>
        <taxon>Planctomycetota</taxon>
        <taxon>Planctomycetia</taxon>
        <taxon>Gemmatales</taxon>
        <taxon>Gemmataceae</taxon>
        <taxon>Thermogemmata</taxon>
    </lineage>
</organism>
<reference evidence="4 5" key="1">
    <citation type="submission" date="2020-07" db="EMBL/GenBank/DDBJ databases">
        <title>Thermogemmata thermophila gen. nov., sp. nov., a novel moderate thermophilic planctomycete from a Kamchatka hot spring.</title>
        <authorList>
            <person name="Elcheninov A.G."/>
            <person name="Podosokorskaya O.A."/>
            <person name="Kovaleva O.L."/>
            <person name="Novikov A."/>
            <person name="Bonch-Osmolovskaya E.A."/>
            <person name="Toshchakov S.V."/>
            <person name="Kublanov I.V."/>
        </authorList>
    </citation>
    <scope>NUCLEOTIDE SEQUENCE [LARGE SCALE GENOMIC DNA]</scope>
    <source>
        <strain evidence="4 5">2918</strain>
    </source>
</reference>
<dbReference type="InterPro" id="IPR012677">
    <property type="entry name" value="Nucleotide-bd_a/b_plait_sf"/>
</dbReference>
<name>A0A7V8VEX1_9BACT</name>
<dbReference type="RefSeq" id="WP_194538150.1">
    <property type="nucleotide sequence ID" value="NZ_JACEFB010000007.1"/>
</dbReference>
<evidence type="ECO:0000313" key="4">
    <source>
        <dbReference type="EMBL" id="MBA2226706.1"/>
    </source>
</evidence>
<dbReference type="Pfam" id="PF00076">
    <property type="entry name" value="RRM_1"/>
    <property type="match status" value="1"/>
</dbReference>
<dbReference type="GO" id="GO:0003729">
    <property type="term" value="F:mRNA binding"/>
    <property type="evidence" value="ECO:0007669"/>
    <property type="project" value="TreeGrafter"/>
</dbReference>
<dbReference type="PANTHER" id="PTHR48025:SF1">
    <property type="entry name" value="RRM DOMAIN-CONTAINING PROTEIN"/>
    <property type="match status" value="1"/>
</dbReference>
<feature type="compositionally biased region" description="Gly residues" evidence="2">
    <location>
        <begin position="86"/>
        <end position="115"/>
    </location>
</feature>
<dbReference type="InterPro" id="IPR035979">
    <property type="entry name" value="RBD_domain_sf"/>
</dbReference>
<dbReference type="Proteomes" id="UP000542342">
    <property type="component" value="Unassembled WGS sequence"/>
</dbReference>